<gene>
    <name evidence="4" type="ORF">J5Y09_04445</name>
</gene>
<dbReference type="InterPro" id="IPR014395">
    <property type="entry name" value="Pen/GL7ACA/AHL_acylase"/>
</dbReference>
<dbReference type="PIRSF" id="PIRSF001227">
    <property type="entry name" value="Pen_acylase"/>
    <property type="match status" value="1"/>
</dbReference>
<keyword evidence="3" id="KW-0865">Zymogen</keyword>
<dbReference type="InterPro" id="IPR002692">
    <property type="entry name" value="S45"/>
</dbReference>
<protein>
    <submittedName>
        <fullName evidence="4">Penicillin acylase family protein</fullName>
    </submittedName>
</protein>
<dbReference type="InterPro" id="IPR043146">
    <property type="entry name" value="Penicillin_amidase_N_B-knob"/>
</dbReference>
<comment type="similarity">
    <text evidence="1">Belongs to the peptidase S45 family.</text>
</comment>
<dbReference type="InterPro" id="IPR043147">
    <property type="entry name" value="Penicillin_amidase_A-knob"/>
</dbReference>
<accession>A0ABS4AP63</accession>
<dbReference type="InterPro" id="IPR023343">
    <property type="entry name" value="Penicillin_amidase_dom1"/>
</dbReference>
<evidence type="ECO:0000256" key="1">
    <source>
        <dbReference type="ARBA" id="ARBA00006586"/>
    </source>
</evidence>
<keyword evidence="2" id="KW-0378">Hydrolase</keyword>
<dbReference type="Proteomes" id="UP000680815">
    <property type="component" value="Unassembled WGS sequence"/>
</dbReference>
<comment type="caution">
    <text evidence="4">The sequence shown here is derived from an EMBL/GenBank/DDBJ whole genome shotgun (WGS) entry which is preliminary data.</text>
</comment>
<dbReference type="PANTHER" id="PTHR34218:SF4">
    <property type="entry name" value="ACYL-HOMOSERINE LACTONE ACYLASE QUIP"/>
    <property type="match status" value="1"/>
</dbReference>
<proteinExistence type="inferred from homology"/>
<dbReference type="PANTHER" id="PTHR34218">
    <property type="entry name" value="PEPTIDASE S45 PENICILLIN AMIDASE"/>
    <property type="match status" value="1"/>
</dbReference>
<dbReference type="EMBL" id="JAGIYZ010000003">
    <property type="protein sequence ID" value="MBP0463150.1"/>
    <property type="molecule type" value="Genomic_DNA"/>
</dbReference>
<dbReference type="Gene3D" id="3.60.20.10">
    <property type="entry name" value="Glutamine Phosphoribosylpyrophosphate, subunit 1, domain 1"/>
    <property type="match status" value="1"/>
</dbReference>
<evidence type="ECO:0000313" key="5">
    <source>
        <dbReference type="Proteomes" id="UP000680815"/>
    </source>
</evidence>
<evidence type="ECO:0000313" key="4">
    <source>
        <dbReference type="EMBL" id="MBP0463150.1"/>
    </source>
</evidence>
<dbReference type="Gene3D" id="2.30.120.10">
    <property type="match status" value="1"/>
</dbReference>
<dbReference type="SUPFAM" id="SSF56235">
    <property type="entry name" value="N-terminal nucleophile aminohydrolases (Ntn hydrolases)"/>
    <property type="match status" value="1"/>
</dbReference>
<dbReference type="InterPro" id="IPR029055">
    <property type="entry name" value="Ntn_hydrolases_N"/>
</dbReference>
<dbReference type="Gene3D" id="1.10.439.10">
    <property type="entry name" value="Penicillin Amidohydrolase, domain 1"/>
    <property type="match status" value="1"/>
</dbReference>
<keyword evidence="5" id="KW-1185">Reference proteome</keyword>
<dbReference type="RefSeq" id="WP_209350550.1">
    <property type="nucleotide sequence ID" value="NZ_JAGIYZ010000003.1"/>
</dbReference>
<reference evidence="4 5" key="1">
    <citation type="submission" date="2021-03" db="EMBL/GenBank/DDBJ databases">
        <authorList>
            <person name="So Y."/>
        </authorList>
    </citation>
    <scope>NUCLEOTIDE SEQUENCE [LARGE SCALE GENOMIC DNA]</scope>
    <source>
        <strain evidence="4 5">PWR1</strain>
    </source>
</reference>
<dbReference type="Pfam" id="PF01804">
    <property type="entry name" value="Penicil_amidase"/>
    <property type="match status" value="1"/>
</dbReference>
<sequence>MRNLLRWTGRLALGALGLVVLCLAGLLAAIWWTLPGRDGTLQVAGLSAPVEIALDAHGIPRIAAANDEDAWTALGWLHARDRMFQMETMRRGAAGRLAELTGAPALRVDRFMRLLGLERRAEADLAGLPADTRRALEAYAAGVNAWIAARGRFAGPEFVLLGAPDPWRPVDSLLWGKVMGLWLAGNFRTELDRARLAAILPPERLADLWPEDRSPGRPDAPLMTARAAAGPDAVAAPALAGLEGLAAALPRFPGDAPLPSLASNSWAVAPGRSATGAPLLATDPHLGYQAPILWYLARVELPGGRVLAGATAPGVPGIVIGRNDRLAWGFTTTHADTQDVFVERLAGPDAYETPDGPRPFAVREEVINVRFGAPVTMRVRETRHGPVLSDLDAPQGRADGTVLAVAMASLAPGDSAAAGLLALNGARDIAQAREAARLITSPVQNLMLADADGRIAMVVTGRVPLRRAGDGSAPMPGWDGRSDWTGFVPFEDLPHVATPASGLLANANNRIAPPGHPAFLGRDWYGDWRFRRIGEVLEGATSHAPAGFAALQADRVSLFAREALPAFRAMPRPAGTAGAALDLLADWQGEMEGARPQPLLFHATLGRFARLLLARAGVAEDAWRPSPEFLRRVLTVPETGLAWCGAGGCGPLLAEALTRAIADLAPAHGADPASWRWAAAQPAIFEHPVLRFVPGLGALTRIAVPSGGDGETVNRAGLRPERDGVFGNVHGAGFRGVFDLADPDGAHLVIATGQSGHPMSRHWADLLPFWRDGALLRIGALAGAPSGRLRLVP</sequence>
<evidence type="ECO:0000256" key="3">
    <source>
        <dbReference type="ARBA" id="ARBA00023145"/>
    </source>
</evidence>
<evidence type="ECO:0000256" key="2">
    <source>
        <dbReference type="ARBA" id="ARBA00022801"/>
    </source>
</evidence>
<dbReference type="Gene3D" id="1.10.1400.10">
    <property type="match status" value="1"/>
</dbReference>
<dbReference type="CDD" id="cd03747">
    <property type="entry name" value="Ntn_PGA_like"/>
    <property type="match status" value="1"/>
</dbReference>
<organism evidence="4 5">
    <name type="scientific">Roseomonas nitratireducens</name>
    <dbReference type="NCBI Taxonomy" id="2820810"/>
    <lineage>
        <taxon>Bacteria</taxon>
        <taxon>Pseudomonadati</taxon>
        <taxon>Pseudomonadota</taxon>
        <taxon>Alphaproteobacteria</taxon>
        <taxon>Acetobacterales</taxon>
        <taxon>Roseomonadaceae</taxon>
        <taxon>Roseomonas</taxon>
    </lineage>
</organism>
<name>A0ABS4AP63_9PROT</name>